<feature type="transmembrane region" description="Helical" evidence="3">
    <location>
        <begin position="331"/>
        <end position="351"/>
    </location>
</feature>
<dbReference type="SUPFAM" id="SSF69593">
    <property type="entry name" value="Glycerol-3-phosphate (1)-acyltransferase"/>
    <property type="match status" value="1"/>
</dbReference>
<evidence type="ECO:0000256" key="2">
    <source>
        <dbReference type="ARBA" id="ARBA00022598"/>
    </source>
</evidence>
<feature type="transmembrane region" description="Helical" evidence="3">
    <location>
        <begin position="274"/>
        <end position="295"/>
    </location>
</feature>
<evidence type="ECO:0000256" key="3">
    <source>
        <dbReference type="SAM" id="Phobius"/>
    </source>
</evidence>
<dbReference type="GO" id="GO:0008922">
    <property type="term" value="F:long-chain fatty acid [acyl-carrier-protein] ligase activity"/>
    <property type="evidence" value="ECO:0007669"/>
    <property type="project" value="UniProtKB-EC"/>
</dbReference>
<feature type="transmembrane region" description="Helical" evidence="3">
    <location>
        <begin position="7"/>
        <end position="25"/>
    </location>
</feature>
<dbReference type="Pfam" id="PF00501">
    <property type="entry name" value="AMP-binding"/>
    <property type="match status" value="1"/>
</dbReference>
<dbReference type="InterPro" id="IPR036259">
    <property type="entry name" value="MFS_trans_sf"/>
</dbReference>
<feature type="transmembrane region" description="Helical" evidence="3">
    <location>
        <begin position="101"/>
        <end position="120"/>
    </location>
</feature>
<keyword evidence="3" id="KW-1133">Transmembrane helix</keyword>
<dbReference type="PANTHER" id="PTHR24096">
    <property type="entry name" value="LONG-CHAIN-FATTY-ACID--COA LIGASE"/>
    <property type="match status" value="1"/>
</dbReference>
<dbReference type="GO" id="GO:0016405">
    <property type="term" value="F:CoA-ligase activity"/>
    <property type="evidence" value="ECO:0007669"/>
    <property type="project" value="TreeGrafter"/>
</dbReference>
<feature type="transmembrane region" description="Helical" evidence="3">
    <location>
        <begin position="141"/>
        <end position="161"/>
    </location>
</feature>
<dbReference type="InterPro" id="IPR011701">
    <property type="entry name" value="MFS"/>
</dbReference>
<name>A0A1W1CJ86_9ZZZZ</name>
<feature type="transmembrane region" description="Helical" evidence="3">
    <location>
        <begin position="396"/>
        <end position="414"/>
    </location>
</feature>
<keyword evidence="2 5" id="KW-0436">Ligase</keyword>
<dbReference type="InterPro" id="IPR042099">
    <property type="entry name" value="ANL_N_sf"/>
</dbReference>
<dbReference type="CDD" id="cd07989">
    <property type="entry name" value="LPLAT_AGPAT-like"/>
    <property type="match status" value="1"/>
</dbReference>
<keyword evidence="3" id="KW-0812">Transmembrane</keyword>
<dbReference type="EC" id="6.2.1.20" evidence="5"/>
<dbReference type="Gene3D" id="1.20.1250.20">
    <property type="entry name" value="MFS general substrate transporter like domains"/>
    <property type="match status" value="1"/>
</dbReference>
<accession>A0A1W1CJ86</accession>
<feature type="transmembrane region" description="Helical" evidence="3">
    <location>
        <begin position="45"/>
        <end position="66"/>
    </location>
</feature>
<dbReference type="Gene3D" id="3.40.50.12780">
    <property type="entry name" value="N-terminal domain of ligase-like"/>
    <property type="match status" value="1"/>
</dbReference>
<evidence type="ECO:0000259" key="4">
    <source>
        <dbReference type="SMART" id="SM00563"/>
    </source>
</evidence>
<dbReference type="EMBL" id="FPHM01000095">
    <property type="protein sequence ID" value="SFV65741.1"/>
    <property type="molecule type" value="Genomic_DNA"/>
</dbReference>
<sequence>MKNLFKISGFTPYIFIVLLNAMTDLGHKIVLQNTIFKAYDGSELIILTAIVNALILLPFIFLFSPAGFISDKYPKVKVVEYASLTAIGITTLILLSYLLGWFWVAFGLTFVLAGQSAIYSPAKYGLIKEMTGNQNLASANALVQAVTIISILAGAMIYSVFFEMLLQDRSIEPSEILTYIAPLGFLLIGASVLEYILAKRLVKKFKAIKIDESMTFEVKEYKNLHYLKANLAVLKSHEVVWLSIIGLSILWGVSQVMVAIFGEHLKSTLDIHNTVIAQGLLALSGVGIVMGSIIVSHVSKEYIETGIIPLGALGVTLTLFCIPTLTSLETLGFALFVFGFSAGLIIVPLNAMIQFSTPSSILGKVLAGNNFVQNVTMFCFLIITALFGYFELSVATLFTIIAFIALVSMIYTIIKLPQSLIRYILRMIVGFKYRLSVNGFKNIPSDKGVLFLGNHVSFLDWLILQMAYPKQIRFVMERSYYDKWYLKPIFKFFKAIPISSRGSKTALNLITEALNKGETVALFPEGHLSRNGHLGVFQKGFEMATQGVENAVIVPFYLRGLWEDNFSHASQKMKDKKSKDISVTFGEVLESHSSAVEVKKAVFDLSIESWKHYANTLPSVQKAWLYSTKSVGSKLCMADSTGVEVSGNKFITATLMMASLLKPKVKASQNIGVLLPTSVGGSMGNMALLSLGKTIVNLNYSSGEASLSHALKIANISTVVSSSQFISKLKGKGFDLSEVLEEVEVIYLEDVKAKMSKLKGLATLILVKLLPASLLNLLYVKSSNTDDIVAILFSSGSEGTPKGIALTHKNMMGNIKQSITLINPKDDDIILGTLPIFHSFGLTVTTLLPLIEEVPVVCHPDPTDGFGIGKMSAKYEATILFATATFYRLYTRNKKLHPLMFKDLRMVIAGAEKLPQEICDDFKKKFGHTIYEGYGATETTPVASINIPDVLMQENWKPQIGNKIGTVGLPVPGTSFRIVDPTTFEILPIGEAGMILIGGTQIMKGYLGNAQKTAEVIKEIDGIHWYVTGDKGRVDEDGFLTIIDRYSRFAKIAGEMLSLGLVEGEIGKLLDEESQISITALPDIKKGEKLVLLLEGTLSIEDLKANIKSLEINPLFVPSEYYKVEILPKLGSGKADFKGAKKLAKELSEKDK</sequence>
<dbReference type="InterPro" id="IPR000873">
    <property type="entry name" value="AMP-dep_synth/lig_dom"/>
</dbReference>
<keyword evidence="3" id="KW-0472">Membrane</keyword>
<dbReference type="SUPFAM" id="SSF56801">
    <property type="entry name" value="Acetyl-CoA synthetase-like"/>
    <property type="match status" value="1"/>
</dbReference>
<dbReference type="CDD" id="cd06173">
    <property type="entry name" value="MFS_MefA_like"/>
    <property type="match status" value="1"/>
</dbReference>
<gene>
    <name evidence="5" type="ORF">MNB_SV-13-1772</name>
</gene>
<evidence type="ECO:0000313" key="5">
    <source>
        <dbReference type="EMBL" id="SFV65741.1"/>
    </source>
</evidence>
<keyword evidence="5" id="KW-0808">Transferase</keyword>
<dbReference type="InterPro" id="IPR002123">
    <property type="entry name" value="Plipid/glycerol_acylTrfase"/>
</dbReference>
<comment type="similarity">
    <text evidence="1">Belongs to the ATP-dependent AMP-binding enzyme family.</text>
</comment>
<dbReference type="GO" id="GO:0022857">
    <property type="term" value="F:transmembrane transporter activity"/>
    <property type="evidence" value="ECO:0007669"/>
    <property type="project" value="InterPro"/>
</dbReference>
<organism evidence="5">
    <name type="scientific">hydrothermal vent metagenome</name>
    <dbReference type="NCBI Taxonomy" id="652676"/>
    <lineage>
        <taxon>unclassified sequences</taxon>
        <taxon>metagenomes</taxon>
        <taxon>ecological metagenomes</taxon>
    </lineage>
</organism>
<reference evidence="5" key="1">
    <citation type="submission" date="2016-10" db="EMBL/GenBank/DDBJ databases">
        <authorList>
            <person name="de Groot N.N."/>
        </authorList>
    </citation>
    <scope>NUCLEOTIDE SEQUENCE</scope>
</reference>
<feature type="transmembrane region" description="Helical" evidence="3">
    <location>
        <begin position="78"/>
        <end position="95"/>
    </location>
</feature>
<dbReference type="NCBIfam" id="NF006386">
    <property type="entry name" value="PRK08633.1"/>
    <property type="match status" value="1"/>
</dbReference>
<proteinExistence type="inferred from homology"/>
<feature type="domain" description="Phospholipid/glycerol acyltransferase" evidence="4">
    <location>
        <begin position="449"/>
        <end position="561"/>
    </location>
</feature>
<dbReference type="SUPFAM" id="SSF103473">
    <property type="entry name" value="MFS general substrate transporter"/>
    <property type="match status" value="1"/>
</dbReference>
<protein>
    <submittedName>
        <fullName evidence="5">Putative 2-acylglycerophosphoethanolamine acyltransferase / acyl-acyl carrier protein synthetase</fullName>
        <ecNumber evidence="5">6.2.1.20</ecNumber>
    </submittedName>
</protein>
<evidence type="ECO:0000256" key="1">
    <source>
        <dbReference type="ARBA" id="ARBA00006432"/>
    </source>
</evidence>
<feature type="transmembrane region" description="Helical" evidence="3">
    <location>
        <begin position="307"/>
        <end position="325"/>
    </location>
</feature>
<feature type="transmembrane region" description="Helical" evidence="3">
    <location>
        <begin position="371"/>
        <end position="390"/>
    </location>
</feature>
<dbReference type="Pfam" id="PF01553">
    <property type="entry name" value="Acyltransferase"/>
    <property type="match status" value="1"/>
</dbReference>
<dbReference type="InterPro" id="IPR020845">
    <property type="entry name" value="AMP-binding_CS"/>
</dbReference>
<keyword evidence="5" id="KW-0012">Acyltransferase</keyword>
<feature type="transmembrane region" description="Helical" evidence="3">
    <location>
        <begin position="239"/>
        <end position="262"/>
    </location>
</feature>
<dbReference type="GO" id="GO:0016746">
    <property type="term" value="F:acyltransferase activity"/>
    <property type="evidence" value="ECO:0007669"/>
    <property type="project" value="UniProtKB-KW"/>
</dbReference>
<dbReference type="SMART" id="SM00563">
    <property type="entry name" value="PlsC"/>
    <property type="match status" value="1"/>
</dbReference>
<dbReference type="AlphaFoldDB" id="A0A1W1CJ86"/>
<feature type="transmembrane region" description="Helical" evidence="3">
    <location>
        <begin position="176"/>
        <end position="197"/>
    </location>
</feature>
<dbReference type="Pfam" id="PF07690">
    <property type="entry name" value="MFS_1"/>
    <property type="match status" value="1"/>
</dbReference>
<dbReference type="PANTHER" id="PTHR24096:SF149">
    <property type="entry name" value="AMP-BINDING DOMAIN-CONTAINING PROTEIN-RELATED"/>
    <property type="match status" value="1"/>
</dbReference>
<dbReference type="PROSITE" id="PS00455">
    <property type="entry name" value="AMP_BINDING"/>
    <property type="match status" value="1"/>
</dbReference>